<evidence type="ECO:0000313" key="1">
    <source>
        <dbReference type="EMBL" id="SVB22086.1"/>
    </source>
</evidence>
<gene>
    <name evidence="1" type="ORF">METZ01_LOCUS174940</name>
</gene>
<protein>
    <recommendedName>
        <fullName evidence="2">Alpha-galactosidase NEW3 domain-containing protein</fullName>
    </recommendedName>
</protein>
<feature type="non-terminal residue" evidence="1">
    <location>
        <position position="644"/>
    </location>
</feature>
<reference evidence="1" key="1">
    <citation type="submission" date="2018-05" db="EMBL/GenBank/DDBJ databases">
        <authorList>
            <person name="Lanie J.A."/>
            <person name="Ng W.-L."/>
            <person name="Kazmierczak K.M."/>
            <person name="Andrzejewski T.M."/>
            <person name="Davidsen T.M."/>
            <person name="Wayne K.J."/>
            <person name="Tettelin H."/>
            <person name="Glass J.I."/>
            <person name="Rusch D."/>
            <person name="Podicherti R."/>
            <person name="Tsui H.-C.T."/>
            <person name="Winkler M.E."/>
        </authorList>
    </citation>
    <scope>NUCLEOTIDE SEQUENCE</scope>
</reference>
<accession>A0A382C7Q0</accession>
<sequence>MAKGVYTVLVPLISLLLVSPIVGINQNIVENHSGFLAGDFDNIARDGDYDVSLELAPGNEGLSSVTRNEEIQNGFIVANDGNLDDTYDLSVNWTDSYDKGWHAEPDVDAVSVSAGNDATISFTFRAPVQGVYAGDYLIFTVKIVSQNSTSTNASIEQRLEIDMTYAVDVSTRGATSLSGNRGETVSYVIEVTNVGDTSEEFSMDVDNLPKDWTASTSVTTIELDPSESGNVDLTVVIPDTAAEDEFAIIRTSAHVQETNYDHIYGYLDTTTTVNDGRVYGVNIVAEEYELQVIPGGHILYNLYVTNTGEETDSFLLTLGEVESGWDSDLSQFSIDNLAPDETVNVVLSVSCPSDSVEDEWSWAYVSVESFNRGQFNDNLTTNTSVRIPVRDVSLTVELDSLSGNPDAMMVYSMTLTNSGTDPDDFSLSVVRCDGCAAWGVSLSTTFIEDVDPGLSRDFEFTVEIPPSARNTDYAVMSVVATSVANSSISGSVDTTTTVNNVYSNQIIWNGMQILNPGDGSHFEITLINRGNSVQSYTFSDNGILNGWGFEDTFPYSTEALESYSGQESFTVPFVVPGDASPGYFNFTVDLVMDESGIKVDELPLSIKVEYYAEFVIDVIDIESFDGPGATHVFGVELTNNANAE</sequence>
<organism evidence="1">
    <name type="scientific">marine metagenome</name>
    <dbReference type="NCBI Taxonomy" id="408172"/>
    <lineage>
        <taxon>unclassified sequences</taxon>
        <taxon>metagenomes</taxon>
        <taxon>ecological metagenomes</taxon>
    </lineage>
</organism>
<dbReference type="EMBL" id="UINC01033195">
    <property type="protein sequence ID" value="SVB22086.1"/>
    <property type="molecule type" value="Genomic_DNA"/>
</dbReference>
<dbReference type="PANTHER" id="PTHR39198">
    <property type="entry name" value="HYPOTHETICAL MEMBRANE PROTEIN, CONSERVED"/>
    <property type="match status" value="1"/>
</dbReference>
<name>A0A382C7Q0_9ZZZZ</name>
<dbReference type="PANTHER" id="PTHR39198:SF1">
    <property type="entry name" value="ALPHA-GALACTOSIDASE NEW3 DOMAIN-CONTAINING PROTEIN"/>
    <property type="match status" value="1"/>
</dbReference>
<proteinExistence type="predicted"/>
<dbReference type="AlphaFoldDB" id="A0A382C7Q0"/>
<evidence type="ECO:0008006" key="2">
    <source>
        <dbReference type="Google" id="ProtNLM"/>
    </source>
</evidence>